<dbReference type="RefSeq" id="XP_013095225.2">
    <property type="nucleotide sequence ID" value="XM_013239771.2"/>
</dbReference>
<dbReference type="RefSeq" id="XP_013095219.2">
    <property type="nucleotide sequence ID" value="XM_013239765.2"/>
</dbReference>
<evidence type="ECO:0000313" key="3">
    <source>
        <dbReference type="Proteomes" id="UP000076420"/>
    </source>
</evidence>
<evidence type="ECO:0000256" key="1">
    <source>
        <dbReference type="SAM" id="Phobius"/>
    </source>
</evidence>
<protein>
    <submittedName>
        <fullName evidence="2">Uncharacterized protein</fullName>
    </submittedName>
</protein>
<keyword evidence="1" id="KW-0472">Membrane</keyword>
<dbReference type="AlphaFoldDB" id="A0A2C9L1X8"/>
<dbReference type="VEuPathDB" id="VectorBase:BGLB026111"/>
<dbReference type="EnsemblMetazoa" id="BGLB026111-RC">
    <property type="protein sequence ID" value="BGLB026111-PC"/>
    <property type="gene ID" value="BGLB026111"/>
</dbReference>
<dbReference type="EnsemblMetazoa" id="BGLB026111-RD">
    <property type="protein sequence ID" value="BGLB026111-PD"/>
    <property type="gene ID" value="BGLB026111"/>
</dbReference>
<dbReference type="EnsemblMetazoa" id="BGLB026111-RB">
    <property type="protein sequence ID" value="BGLB026111-PB"/>
    <property type="gene ID" value="BGLB026111"/>
</dbReference>
<name>A0A2C9L1X8_BIOGL</name>
<evidence type="ECO:0000313" key="2">
    <source>
        <dbReference type="EnsemblMetazoa" id="BGLB026111-PC"/>
    </source>
</evidence>
<dbReference type="VEuPathDB" id="VectorBase:BGLAX_042106"/>
<sequence>MKSLLNEQMDLEVKSDSNYCDQDMQEVQSTKINSHASYRRHSSEDEGLEIQFLEDPEIDLEAVKTVSISRGRRPRSSFRDFEHAYDDSGFNSSDDDKDDSPNTYYDSFHLRSLNKDFTNKTEFVYRPTHDTECVDSLDSERTMNTPLNVMTAHSHTSNFELKPMTGGQLVIKASGSLHSVHSPSRLRQHRRRRFTDSNNNDTVNRLHSYFTPAPFKMNECFQDRGLICLMFCIAYTLLLFVLFGCIGLFMDLIRSALNKDDIEDLRTRFSNTRQRRMNVTSG</sequence>
<keyword evidence="1" id="KW-0812">Transmembrane</keyword>
<dbReference type="EnsemblMetazoa" id="BGLB026111-RA">
    <property type="protein sequence ID" value="BGLB026111-PA"/>
    <property type="gene ID" value="BGLB026111"/>
</dbReference>
<accession>A0A2C9L1X8</accession>
<dbReference type="RefSeq" id="XP_013095239.2">
    <property type="nucleotide sequence ID" value="XM_013239785.2"/>
</dbReference>
<feature type="transmembrane region" description="Helical" evidence="1">
    <location>
        <begin position="226"/>
        <end position="250"/>
    </location>
</feature>
<organism evidence="2 3">
    <name type="scientific">Biomphalaria glabrata</name>
    <name type="common">Bloodfluke planorb</name>
    <name type="synonym">Freshwater snail</name>
    <dbReference type="NCBI Taxonomy" id="6526"/>
    <lineage>
        <taxon>Eukaryota</taxon>
        <taxon>Metazoa</taxon>
        <taxon>Spiralia</taxon>
        <taxon>Lophotrochozoa</taxon>
        <taxon>Mollusca</taxon>
        <taxon>Gastropoda</taxon>
        <taxon>Heterobranchia</taxon>
        <taxon>Euthyneura</taxon>
        <taxon>Panpulmonata</taxon>
        <taxon>Hygrophila</taxon>
        <taxon>Lymnaeoidea</taxon>
        <taxon>Planorbidae</taxon>
        <taxon>Biomphalaria</taxon>
    </lineage>
</organism>
<dbReference type="OrthoDB" id="6093804at2759"/>
<proteinExistence type="predicted"/>
<keyword evidence="1" id="KW-1133">Transmembrane helix</keyword>
<gene>
    <name evidence="2" type="primary">106078757</name>
</gene>
<reference evidence="2" key="1">
    <citation type="submission" date="2020-05" db="UniProtKB">
        <authorList>
            <consortium name="EnsemblMetazoa"/>
        </authorList>
    </citation>
    <scope>IDENTIFICATION</scope>
    <source>
        <strain evidence="2">BB02</strain>
    </source>
</reference>
<dbReference type="Proteomes" id="UP000076420">
    <property type="component" value="Unassembled WGS sequence"/>
</dbReference>
<dbReference type="KEGG" id="bgt:106078757"/>